<feature type="transmembrane region" description="Helical" evidence="2">
    <location>
        <begin position="291"/>
        <end position="310"/>
    </location>
</feature>
<dbReference type="Pfam" id="PF00905">
    <property type="entry name" value="Transpeptidase"/>
    <property type="match status" value="1"/>
</dbReference>
<keyword evidence="2" id="KW-0472">Membrane</keyword>
<accession>A0A1S7BGP1</accession>
<evidence type="ECO:0000313" key="6">
    <source>
        <dbReference type="EMBL" id="AQX82859.1"/>
    </source>
</evidence>
<evidence type="ECO:0000259" key="3">
    <source>
        <dbReference type="Pfam" id="PF00905"/>
    </source>
</evidence>
<dbReference type="Proteomes" id="UP000233482">
    <property type="component" value="Unassembled WGS sequence"/>
</dbReference>
<sequence length="561" mass="65345">MNYILISILLSGISFLLIKLYKFILNQLKIIDFSIFPWLIILISMFIPLINYNFSFFNNNSIDKTNSNTVASNELYTSYNHVKDLAISLSSTSDNWDVILNTIWIVGIFLFTCYYLFIVYKLINTIKYSKRSTQIIKNMSYEILISSHISVPFTIWLGKHYIVIPDDVLTKMTNEEIKMIITHEITHIKRNDIFKCYFFNIFKIIFWYNPFIHFSAKNFINDIETACDREVLHNATKSERKLYGLTLLKIGSKTKNDYALLTFSKPAKVLTKRIKLISNDTFKSIPIKIRILFLLVIISLITSIKSLFAYNDTISYYPEKKLNEMNYHTVDLKVHFKDFNGTFVMYNLKNDSMYIYNKELALERTSPDSTYKIIDSIIHLNNKTISTTNNTKKWDGVDTSINEWNKDHSLKTALQDSVNWYFESLDKNISKKKLLSYLNEVNYGNQDISGQNRPYWLESSLKISPIEQAMIMKNLQQNHGIFSKKYTNYIIKSLSNNDNKSWGKTGTAIINNHEIKGWYVGGFEKNNQQYVFATLVKKNNDANGKTAKIITEDIISSGKIK</sequence>
<dbReference type="EMBL" id="KY013611">
    <property type="protein sequence ID" value="AQX82859.1"/>
    <property type="molecule type" value="Genomic_DNA"/>
</dbReference>
<name>A0A1S7BGP1_9STAP</name>
<dbReference type="InterPro" id="IPR012338">
    <property type="entry name" value="Beta-lactam/transpept-like"/>
</dbReference>
<dbReference type="Pfam" id="PF05569">
    <property type="entry name" value="Peptidase_M56"/>
    <property type="match status" value="1"/>
</dbReference>
<dbReference type="GO" id="GO:0008658">
    <property type="term" value="F:penicillin binding"/>
    <property type="evidence" value="ECO:0007669"/>
    <property type="project" value="InterPro"/>
</dbReference>
<evidence type="ECO:0000256" key="1">
    <source>
        <dbReference type="ARBA" id="ARBA00011075"/>
    </source>
</evidence>
<dbReference type="PANTHER" id="PTHR34978">
    <property type="entry name" value="POSSIBLE SENSOR-TRANSDUCER PROTEIN BLAR"/>
    <property type="match status" value="1"/>
</dbReference>
<protein>
    <submittedName>
        <fullName evidence="6">Methicillin-resistance regulatory protein MecR1</fullName>
    </submittedName>
</protein>
<dbReference type="RefSeq" id="WP_086037956.1">
    <property type="nucleotide sequence ID" value="NZ_CP021058.1"/>
</dbReference>
<feature type="transmembrane region" description="Helical" evidence="2">
    <location>
        <begin position="6"/>
        <end position="24"/>
    </location>
</feature>
<evidence type="ECO:0000313" key="8">
    <source>
        <dbReference type="Proteomes" id="UP000233482"/>
    </source>
</evidence>
<dbReference type="InterPro" id="IPR001460">
    <property type="entry name" value="PCN-bd_Tpept"/>
</dbReference>
<dbReference type="Gene3D" id="3.40.710.10">
    <property type="entry name" value="DD-peptidase/beta-lactamase superfamily"/>
    <property type="match status" value="1"/>
</dbReference>
<evidence type="ECO:0000313" key="5">
    <source>
        <dbReference type="EMBL" id="AQX82827.1"/>
    </source>
</evidence>
<comment type="similarity">
    <text evidence="1">Belongs to the peptidase M56 family.</text>
</comment>
<evidence type="ECO:0000259" key="4">
    <source>
        <dbReference type="Pfam" id="PF05569"/>
    </source>
</evidence>
<gene>
    <name evidence="6" type="primary">mecR1</name>
    <name evidence="7" type="ORF">CW686_07060</name>
</gene>
<feature type="transmembrane region" description="Helical" evidence="2">
    <location>
        <begin position="98"/>
        <end position="123"/>
    </location>
</feature>
<dbReference type="SUPFAM" id="SSF56601">
    <property type="entry name" value="beta-lactamase/transpeptidase-like"/>
    <property type="match status" value="1"/>
</dbReference>
<feature type="transmembrane region" description="Helical" evidence="2">
    <location>
        <begin position="36"/>
        <end position="54"/>
    </location>
</feature>
<reference evidence="6" key="1">
    <citation type="journal article" date="2017" name="Sci. Rep.">
        <title>Novel methicillin resistance gene mecD in clinical Macrococcus caseolyticus strains from bovine and canine sources.</title>
        <authorList>
            <person name="Schwendener S."/>
            <person name="Cotting K."/>
            <person name="Perreten V."/>
        </authorList>
    </citation>
    <scope>NUCLEOTIDE SEQUENCE</scope>
    <source>
        <strain evidence="5">IMD0473</strain>
        <strain evidence="6">IMD0819</strain>
    </source>
</reference>
<dbReference type="EMBL" id="KY013610">
    <property type="protein sequence ID" value="AQX82827.1"/>
    <property type="molecule type" value="Genomic_DNA"/>
</dbReference>
<keyword evidence="2" id="KW-1133">Transmembrane helix</keyword>
<dbReference type="InterPro" id="IPR008756">
    <property type="entry name" value="Peptidase_M56"/>
</dbReference>
<evidence type="ECO:0000256" key="2">
    <source>
        <dbReference type="SAM" id="Phobius"/>
    </source>
</evidence>
<keyword evidence="2" id="KW-0812">Transmembrane</keyword>
<dbReference type="AlphaFoldDB" id="A0A1S7BGP1"/>
<dbReference type="Gene3D" id="3.30.2010.10">
    <property type="entry name" value="Metalloproteases ('zincins'), catalytic domain"/>
    <property type="match status" value="1"/>
</dbReference>
<reference evidence="7 8" key="2">
    <citation type="submission" date="2017-12" db="EMBL/GenBank/DDBJ databases">
        <title>Genomics of Macrococcus caseolyticus.</title>
        <authorList>
            <person name="MacFadyen A.C."/>
            <person name="Paterson G.K."/>
        </authorList>
    </citation>
    <scope>NUCLEOTIDE SEQUENCE [LARGE SCALE GENOMIC DNA]</scope>
    <source>
        <strain evidence="7 8">5788_EF188</strain>
    </source>
</reference>
<feature type="domain" description="Peptidase M56" evidence="4">
    <location>
        <begin position="10"/>
        <end position="277"/>
    </location>
</feature>
<dbReference type="InterPro" id="IPR052173">
    <property type="entry name" value="Beta-lactam_resp_regulator"/>
</dbReference>
<evidence type="ECO:0000313" key="7">
    <source>
        <dbReference type="EMBL" id="PKE25950.1"/>
    </source>
</evidence>
<proteinExistence type="inferred from homology"/>
<dbReference type="PANTHER" id="PTHR34978:SF3">
    <property type="entry name" value="SLR0241 PROTEIN"/>
    <property type="match status" value="1"/>
</dbReference>
<organism evidence="6">
    <name type="scientific">Macrococcoides caseolyticum</name>
    <dbReference type="NCBI Taxonomy" id="69966"/>
    <lineage>
        <taxon>Bacteria</taxon>
        <taxon>Bacillati</taxon>
        <taxon>Bacillota</taxon>
        <taxon>Bacilli</taxon>
        <taxon>Bacillales</taxon>
        <taxon>Staphylococcaceae</taxon>
        <taxon>Macrococcoides</taxon>
    </lineage>
</organism>
<dbReference type="CDD" id="cd07341">
    <property type="entry name" value="M56_BlaR1_MecR1_like"/>
    <property type="match status" value="1"/>
</dbReference>
<dbReference type="EMBL" id="PIXC01000014">
    <property type="protein sequence ID" value="PKE25950.1"/>
    <property type="molecule type" value="Genomic_DNA"/>
</dbReference>
<feature type="domain" description="Penicillin-binding protein transpeptidase" evidence="3">
    <location>
        <begin position="356"/>
        <end position="555"/>
    </location>
</feature>